<dbReference type="PIRSF" id="PIRSF005644">
    <property type="entry name" value="Hdrgns_mtr_HypE"/>
    <property type="match status" value="1"/>
</dbReference>
<dbReference type="InterPro" id="IPR010918">
    <property type="entry name" value="PurM-like_C_dom"/>
</dbReference>
<feature type="domain" description="PurM-like C-terminal" evidence="3">
    <location>
        <begin position="160"/>
        <end position="306"/>
    </location>
</feature>
<evidence type="ECO:0000259" key="3">
    <source>
        <dbReference type="Pfam" id="PF02769"/>
    </source>
</evidence>
<dbReference type="CDD" id="cd02197">
    <property type="entry name" value="HypE"/>
    <property type="match status" value="1"/>
</dbReference>
<dbReference type="InterPro" id="IPR036921">
    <property type="entry name" value="PurM-like_N_sf"/>
</dbReference>
<dbReference type="AlphaFoldDB" id="A0A4Z0GM80"/>
<evidence type="ECO:0000313" key="4">
    <source>
        <dbReference type="EMBL" id="TGA97353.1"/>
    </source>
</evidence>
<dbReference type="InterPro" id="IPR036676">
    <property type="entry name" value="PurM-like_C_sf"/>
</dbReference>
<dbReference type="PANTHER" id="PTHR30303:SF0">
    <property type="entry name" value="CARBAMOYL DEHYDRATASE HYPE"/>
    <property type="match status" value="1"/>
</dbReference>
<dbReference type="PANTHER" id="PTHR30303">
    <property type="entry name" value="HYDROGENASE ISOENZYMES FORMATION PROTEIN HYPE"/>
    <property type="match status" value="1"/>
</dbReference>
<dbReference type="Pfam" id="PF02769">
    <property type="entry name" value="AIRS_C"/>
    <property type="match status" value="1"/>
</dbReference>
<keyword evidence="5" id="KW-1185">Reference proteome</keyword>
<dbReference type="Proteomes" id="UP000298347">
    <property type="component" value="Unassembled WGS sequence"/>
</dbReference>
<organism evidence="4 5">
    <name type="scientific">Sporolactobacillus shoreae</name>
    <dbReference type="NCBI Taxonomy" id="1465501"/>
    <lineage>
        <taxon>Bacteria</taxon>
        <taxon>Bacillati</taxon>
        <taxon>Bacillota</taxon>
        <taxon>Bacilli</taxon>
        <taxon>Bacillales</taxon>
        <taxon>Sporolactobacillaceae</taxon>
        <taxon>Sporolactobacillus</taxon>
    </lineage>
</organism>
<dbReference type="GO" id="GO:0051604">
    <property type="term" value="P:protein maturation"/>
    <property type="evidence" value="ECO:0007669"/>
    <property type="project" value="TreeGrafter"/>
</dbReference>
<dbReference type="SUPFAM" id="SSF55326">
    <property type="entry name" value="PurM N-terminal domain-like"/>
    <property type="match status" value="1"/>
</dbReference>
<comment type="similarity">
    <text evidence="1">Belongs to the HypE family.</text>
</comment>
<gene>
    <name evidence="4" type="primary">hypE</name>
    <name evidence="4" type="ORF">E4665_12050</name>
</gene>
<name>A0A4Z0GM80_9BACL</name>
<dbReference type="NCBIfam" id="TIGR02124">
    <property type="entry name" value="hypE"/>
    <property type="match status" value="1"/>
</dbReference>
<proteinExistence type="inferred from homology"/>
<comment type="caution">
    <text evidence="4">The sequence shown here is derived from an EMBL/GenBank/DDBJ whole genome shotgun (WGS) entry which is preliminary data.</text>
</comment>
<dbReference type="OrthoDB" id="9801934at2"/>
<evidence type="ECO:0000256" key="1">
    <source>
        <dbReference type="ARBA" id="ARBA00006243"/>
    </source>
</evidence>
<dbReference type="Gene3D" id="3.90.650.10">
    <property type="entry name" value="PurM-like C-terminal domain"/>
    <property type="match status" value="1"/>
</dbReference>
<feature type="domain" description="PurM-like N-terminal" evidence="2">
    <location>
        <begin position="37"/>
        <end position="147"/>
    </location>
</feature>
<accession>A0A4Z0GM80</accession>
<protein>
    <submittedName>
        <fullName evidence="4">Hydrogenase expression/formation protein HypE</fullName>
    </submittedName>
</protein>
<evidence type="ECO:0000313" key="5">
    <source>
        <dbReference type="Proteomes" id="UP000298347"/>
    </source>
</evidence>
<dbReference type="Pfam" id="PF00586">
    <property type="entry name" value="AIRS"/>
    <property type="match status" value="1"/>
</dbReference>
<dbReference type="InterPro" id="IPR011854">
    <property type="entry name" value="HypE"/>
</dbReference>
<sequence length="334" mass="35527">MERKVTLAHGDGGELAHKLIQQIFVSAFGNGNDARFDSAFLSLNSGEIAVTTDSFVVRPLFFPGGDIGKIAVSGTINDLAVAGAIPLYMTVGFIIEEGFPFADLRKIVRSLAEEAEKAGVRVVAGDTKVVEKGGADGVYINTTGVGLQRVSGAIDPSRIEAGDDIIISGTLGDHGIAILAARGELGLMTDLQSDCAPLNKMIHSVIEKGCDVKMMRDPTRGGVATTLVEIAEDFSSVLEIEEQSLPIRNEVRGACDILGFDPLYLANEGKVIMIVSHSDSEKVLDTLHRFPEGENAVVIGHVTGKGIGHLLLETPLGSKRRLHRLSGMMLPRIC</sequence>
<dbReference type="RefSeq" id="WP_135349041.1">
    <property type="nucleotide sequence ID" value="NZ_SRJD01000014.1"/>
</dbReference>
<dbReference type="InterPro" id="IPR016188">
    <property type="entry name" value="PurM-like_N"/>
</dbReference>
<dbReference type="Gene3D" id="3.30.1330.10">
    <property type="entry name" value="PurM-like, N-terminal domain"/>
    <property type="match status" value="1"/>
</dbReference>
<dbReference type="SUPFAM" id="SSF56042">
    <property type="entry name" value="PurM C-terminal domain-like"/>
    <property type="match status" value="1"/>
</dbReference>
<reference evidence="4 5" key="1">
    <citation type="journal article" date="2015" name="Int. J. Syst. Evol. Microbiol.">
        <title>Sporolactobacillus shoreae sp. nov. and Sporolactobacillus spathodeae sp. nov., two spore-forming lactic acid bacteria isolated from tree barks in Thailand.</title>
        <authorList>
            <person name="Thamacharoensuk T."/>
            <person name="Kitahara M."/>
            <person name="Ohkuma M."/>
            <person name="Thongchul N."/>
            <person name="Tanasupawat S."/>
        </authorList>
    </citation>
    <scope>NUCLEOTIDE SEQUENCE [LARGE SCALE GENOMIC DNA]</scope>
    <source>
        <strain evidence="4 5">BK92</strain>
    </source>
</reference>
<evidence type="ECO:0000259" key="2">
    <source>
        <dbReference type="Pfam" id="PF00586"/>
    </source>
</evidence>
<dbReference type="EMBL" id="SRJD01000014">
    <property type="protein sequence ID" value="TGA97353.1"/>
    <property type="molecule type" value="Genomic_DNA"/>
</dbReference>